<evidence type="ECO:0000256" key="1">
    <source>
        <dbReference type="ARBA" id="ARBA00004613"/>
    </source>
</evidence>
<keyword evidence="11 12" id="KW-0645">Protease</keyword>
<dbReference type="GO" id="GO:0005576">
    <property type="term" value="C:extracellular region"/>
    <property type="evidence" value="ECO:0007669"/>
    <property type="project" value="UniProtKB-SubCell"/>
</dbReference>
<dbReference type="Pfam" id="PF01400">
    <property type="entry name" value="Astacin"/>
    <property type="match status" value="1"/>
</dbReference>
<sequence length="443" mass="48994">MRRELVHGVALIFTILSLAKRGASLTARGRDSLRKVTAEVNDTIVAAEASIEEINEADGIAEYLFQGDINLTEEQIGWLEGNIDPKKSETRQKRQVDRGARRWANNRLFYFFDSSVSARMRGIVKDALQFIRDRTCIDFTESSTALNRVKVFSGVGCFATIGMAGGEQSLSLGSGCEAIGIAAHEFAHALGVWHTQMRDDRDSFLRVDLSSVPPSMLHNYIKLPASRIINYTPYEYGSYMHYDARSFSTKGNSLIPLDATYLRTLGSRIISFYDIKMLNDHYGCNAGCTSRGTICFNGGVPNPRNCAVCNCPAGYGGALCNQRPPGCGEMLTATDRWLSKQYTFGSSAGGVRDTSTECHHWITAPAGRKIQIQVTSLQNSQCHNGCTLNSIEPKIMADKGITNPRICCPESLNRILTSSNNPTPIISYNRFSTSTFTFQYRFI</sequence>
<dbReference type="GO" id="GO:0006508">
    <property type="term" value="P:proteolysis"/>
    <property type="evidence" value="ECO:0007669"/>
    <property type="project" value="UniProtKB-KW"/>
</dbReference>
<organism evidence="14 15">
    <name type="scientific">Haemonchus contortus</name>
    <name type="common">Barber pole worm</name>
    <dbReference type="NCBI Taxonomy" id="6289"/>
    <lineage>
        <taxon>Eukaryota</taxon>
        <taxon>Metazoa</taxon>
        <taxon>Ecdysozoa</taxon>
        <taxon>Nematoda</taxon>
        <taxon>Chromadorea</taxon>
        <taxon>Rhabditida</taxon>
        <taxon>Rhabditina</taxon>
        <taxon>Rhabditomorpha</taxon>
        <taxon>Strongyloidea</taxon>
        <taxon>Trichostrongylidae</taxon>
        <taxon>Haemonchus</taxon>
    </lineage>
</organism>
<keyword evidence="6 11" id="KW-0862">Zinc</keyword>
<dbReference type="PROSITE" id="PS01186">
    <property type="entry name" value="EGF_2"/>
    <property type="match status" value="1"/>
</dbReference>
<name>A0A7I4YJR1_HAECO</name>
<dbReference type="SMART" id="SM00235">
    <property type="entry name" value="ZnMc"/>
    <property type="match status" value="1"/>
</dbReference>
<dbReference type="OrthoDB" id="5808529at2759"/>
<dbReference type="InterPro" id="IPR006026">
    <property type="entry name" value="Peptidase_Metallo"/>
</dbReference>
<dbReference type="InterPro" id="IPR035914">
    <property type="entry name" value="Sperma_CUB_dom_sf"/>
</dbReference>
<keyword evidence="3" id="KW-0245">EGF-like domain</keyword>
<dbReference type="OMA" id="RRWANNR"/>
<evidence type="ECO:0000256" key="8">
    <source>
        <dbReference type="ARBA" id="ARBA00023157"/>
    </source>
</evidence>
<dbReference type="InterPro" id="IPR024079">
    <property type="entry name" value="MetalloPept_cat_dom_sf"/>
</dbReference>
<dbReference type="PROSITE" id="PS51864">
    <property type="entry name" value="ASTACIN"/>
    <property type="match status" value="1"/>
</dbReference>
<evidence type="ECO:0000256" key="11">
    <source>
        <dbReference type="PROSITE-ProRule" id="PRU01211"/>
    </source>
</evidence>
<keyword evidence="9" id="KW-0325">Glycoprotein</keyword>
<evidence type="ECO:0000259" key="13">
    <source>
        <dbReference type="PROSITE" id="PS51864"/>
    </source>
</evidence>
<evidence type="ECO:0000256" key="12">
    <source>
        <dbReference type="RuleBase" id="RU361183"/>
    </source>
</evidence>
<dbReference type="SUPFAM" id="SSF49854">
    <property type="entry name" value="Spermadhesin, CUB domain"/>
    <property type="match status" value="1"/>
</dbReference>
<dbReference type="InterPro" id="IPR034035">
    <property type="entry name" value="Astacin-like_dom"/>
</dbReference>
<dbReference type="Gene3D" id="3.40.390.10">
    <property type="entry name" value="Collagenase (Catalytic Domain)"/>
    <property type="match status" value="1"/>
</dbReference>
<accession>A0A7I4YJR1</accession>
<comment type="cofactor">
    <cofactor evidence="11 12">
        <name>Zn(2+)</name>
        <dbReference type="ChEBI" id="CHEBI:29105"/>
    </cofactor>
    <text evidence="11 12">Binds 1 zinc ion per subunit.</text>
</comment>
<protein>
    <recommendedName>
        <fullName evidence="10">Zinc metalloproteinase</fullName>
    </recommendedName>
</protein>
<keyword evidence="8" id="KW-1015">Disulfide bond</keyword>
<feature type="domain" description="Peptidase M12A" evidence="13">
    <location>
        <begin position="95"/>
        <end position="285"/>
    </location>
</feature>
<dbReference type="PANTHER" id="PTHR10127:SF833">
    <property type="entry name" value="ZINC METALLOPROTEINASE NAS-32"/>
    <property type="match status" value="1"/>
</dbReference>
<evidence type="ECO:0000256" key="7">
    <source>
        <dbReference type="ARBA" id="ARBA00023049"/>
    </source>
</evidence>
<dbReference type="InterPro" id="IPR001506">
    <property type="entry name" value="Peptidase_M12A"/>
</dbReference>
<keyword evidence="14" id="KW-1185">Reference proteome</keyword>
<dbReference type="CDD" id="cd04280">
    <property type="entry name" value="ZnMc_astacin_like"/>
    <property type="match status" value="1"/>
</dbReference>
<feature type="signal peptide" evidence="10 12">
    <location>
        <begin position="1"/>
        <end position="19"/>
    </location>
</feature>
<dbReference type="Proteomes" id="UP000025227">
    <property type="component" value="Unplaced"/>
</dbReference>
<evidence type="ECO:0000256" key="4">
    <source>
        <dbReference type="ARBA" id="ARBA00022723"/>
    </source>
</evidence>
<keyword evidence="2 10" id="KW-0964">Secreted</keyword>
<dbReference type="InterPro" id="IPR000742">
    <property type="entry name" value="EGF"/>
</dbReference>
<dbReference type="GO" id="GO:0004222">
    <property type="term" value="F:metalloendopeptidase activity"/>
    <property type="evidence" value="ECO:0007669"/>
    <property type="project" value="UniProtKB-UniRule"/>
</dbReference>
<feature type="active site" evidence="11">
    <location>
        <position position="185"/>
    </location>
</feature>
<keyword evidence="4 11" id="KW-0479">Metal-binding</keyword>
<comment type="caution">
    <text evidence="11">Lacks conserved residue(s) required for the propagation of feature annotation.</text>
</comment>
<feature type="binding site" evidence="11">
    <location>
        <position position="194"/>
    </location>
    <ligand>
        <name>Zn(2+)</name>
        <dbReference type="ChEBI" id="CHEBI:29105"/>
        <note>catalytic</note>
    </ligand>
</feature>
<keyword evidence="5 10" id="KW-0732">Signal</keyword>
<keyword evidence="7 11" id="KW-0482">Metalloprotease</keyword>
<evidence type="ECO:0000256" key="10">
    <source>
        <dbReference type="PIRNR" id="PIRNR036365"/>
    </source>
</evidence>
<dbReference type="PANTHER" id="PTHR10127">
    <property type="entry name" value="DISCOIDIN, CUB, EGF, LAMININ , AND ZINC METALLOPROTEASE DOMAIN CONTAINING"/>
    <property type="match status" value="1"/>
</dbReference>
<keyword evidence="11 12" id="KW-0378">Hydrolase</keyword>
<evidence type="ECO:0000256" key="5">
    <source>
        <dbReference type="ARBA" id="ARBA00022729"/>
    </source>
</evidence>
<evidence type="ECO:0000256" key="9">
    <source>
        <dbReference type="ARBA" id="ARBA00023180"/>
    </source>
</evidence>
<dbReference type="PIRSF" id="PIRSF036365">
    <property type="entry name" value="Astacin_nematoda"/>
    <property type="match status" value="1"/>
</dbReference>
<evidence type="ECO:0000256" key="2">
    <source>
        <dbReference type="ARBA" id="ARBA00022525"/>
    </source>
</evidence>
<feature type="binding site" evidence="11">
    <location>
        <position position="188"/>
    </location>
    <ligand>
        <name>Zn(2+)</name>
        <dbReference type="ChEBI" id="CHEBI:29105"/>
        <note>catalytic</note>
    </ligand>
</feature>
<dbReference type="InterPro" id="IPR017050">
    <property type="entry name" value="Metallopeptidase_nem"/>
</dbReference>
<evidence type="ECO:0000256" key="3">
    <source>
        <dbReference type="ARBA" id="ARBA00022536"/>
    </source>
</evidence>
<proteinExistence type="predicted"/>
<evidence type="ECO:0000256" key="6">
    <source>
        <dbReference type="ARBA" id="ARBA00022833"/>
    </source>
</evidence>
<dbReference type="PRINTS" id="PR00480">
    <property type="entry name" value="ASTACIN"/>
</dbReference>
<feature type="chain" id="PRO_5029936481" description="Zinc metalloproteinase" evidence="10 12">
    <location>
        <begin position="20"/>
        <end position="443"/>
    </location>
</feature>
<evidence type="ECO:0000313" key="14">
    <source>
        <dbReference type="Proteomes" id="UP000025227"/>
    </source>
</evidence>
<evidence type="ECO:0000313" key="15">
    <source>
        <dbReference type="WBParaSite" id="HCON_00102110-00001"/>
    </source>
</evidence>
<feature type="binding site" evidence="11">
    <location>
        <position position="184"/>
    </location>
    <ligand>
        <name>Zn(2+)</name>
        <dbReference type="ChEBI" id="CHEBI:29105"/>
        <note>catalytic</note>
    </ligand>
</feature>
<dbReference type="GO" id="GO:0008270">
    <property type="term" value="F:zinc ion binding"/>
    <property type="evidence" value="ECO:0007669"/>
    <property type="project" value="UniProtKB-UniRule"/>
</dbReference>
<reference evidence="15" key="1">
    <citation type="submission" date="2020-12" db="UniProtKB">
        <authorList>
            <consortium name="WormBaseParasite"/>
        </authorList>
    </citation>
    <scope>IDENTIFICATION</scope>
    <source>
        <strain evidence="15">MHco3</strain>
    </source>
</reference>
<dbReference type="AlphaFoldDB" id="A0A7I4YJR1"/>
<dbReference type="GO" id="GO:0018996">
    <property type="term" value="P:molting cycle, collagen and cuticulin-based cuticle"/>
    <property type="evidence" value="ECO:0007669"/>
    <property type="project" value="InterPro"/>
</dbReference>
<dbReference type="SUPFAM" id="SSF55486">
    <property type="entry name" value="Metalloproteases ('zincins'), catalytic domain"/>
    <property type="match status" value="1"/>
</dbReference>
<dbReference type="WBParaSite" id="HCON_00102110-00001">
    <property type="protein sequence ID" value="HCON_00102110-00001"/>
    <property type="gene ID" value="HCON_00102110"/>
</dbReference>
<comment type="subcellular location">
    <subcellularLocation>
        <location evidence="1 10">Secreted</location>
    </subcellularLocation>
</comment>